<evidence type="ECO:0000256" key="8">
    <source>
        <dbReference type="RuleBase" id="RU363032"/>
    </source>
</evidence>
<dbReference type="InterPro" id="IPR000515">
    <property type="entry name" value="MetI-like"/>
</dbReference>
<keyword evidence="4" id="KW-1003">Cell membrane</keyword>
<keyword evidence="7 8" id="KW-0472">Membrane</keyword>
<evidence type="ECO:0000313" key="11">
    <source>
        <dbReference type="EMBL" id="GLK57579.1"/>
    </source>
</evidence>
<feature type="transmembrane region" description="Helical" evidence="8">
    <location>
        <begin position="294"/>
        <end position="314"/>
    </location>
</feature>
<dbReference type="Gene3D" id="1.10.3720.10">
    <property type="entry name" value="MetI-like"/>
    <property type="match status" value="1"/>
</dbReference>
<reference evidence="11" key="3">
    <citation type="submission" date="2023-01" db="EMBL/GenBank/DDBJ databases">
        <authorList>
            <person name="Sun Q."/>
            <person name="Evtushenko L."/>
        </authorList>
    </citation>
    <scope>NUCLEOTIDE SEQUENCE</scope>
    <source>
        <strain evidence="11">VKM B-1606</strain>
    </source>
</reference>
<evidence type="ECO:0000313" key="14">
    <source>
        <dbReference type="Proteomes" id="UP001143400"/>
    </source>
</evidence>
<feature type="transmembrane region" description="Helical" evidence="8">
    <location>
        <begin position="239"/>
        <end position="262"/>
    </location>
</feature>
<comment type="caution">
    <text evidence="11">The sequence shown here is derived from an EMBL/GenBank/DDBJ whole genome shotgun (WGS) entry which is preliminary data.</text>
</comment>
<dbReference type="Pfam" id="PF00528">
    <property type="entry name" value="BPD_transp_1"/>
    <property type="match status" value="1"/>
</dbReference>
<evidence type="ECO:0000256" key="5">
    <source>
        <dbReference type="ARBA" id="ARBA00022692"/>
    </source>
</evidence>
<gene>
    <name evidence="11" type="primary">potB</name>
    <name evidence="11" type="ORF">GCM10008170_35990</name>
    <name evidence="12" type="ORF">JOD31_003458</name>
</gene>
<feature type="transmembrane region" description="Helical" evidence="8">
    <location>
        <begin position="186"/>
        <end position="206"/>
    </location>
</feature>
<evidence type="ECO:0000256" key="6">
    <source>
        <dbReference type="ARBA" id="ARBA00022989"/>
    </source>
</evidence>
<comment type="similarity">
    <text evidence="2">Belongs to the binding-protein-dependent transport system permease family. CysTW subfamily.</text>
</comment>
<reference evidence="12 13" key="2">
    <citation type="submission" date="2021-01" db="EMBL/GenBank/DDBJ databases">
        <title>Genomic Encyclopedia of Type Strains, Phase IV (KMG-IV): sequencing the most valuable type-strain genomes for metagenomic binning, comparative biology and taxonomic classification.</title>
        <authorList>
            <person name="Goeker M."/>
        </authorList>
    </citation>
    <scope>NUCLEOTIDE SEQUENCE [LARGE SCALE GENOMIC DNA]</scope>
    <source>
        <strain evidence="12 13">DSM 6130</strain>
    </source>
</reference>
<dbReference type="PANTHER" id="PTHR42929:SF1">
    <property type="entry name" value="INNER MEMBRANE ABC TRANSPORTER PERMEASE PROTEIN YDCU-RELATED"/>
    <property type="match status" value="1"/>
</dbReference>
<dbReference type="GO" id="GO:0055085">
    <property type="term" value="P:transmembrane transport"/>
    <property type="evidence" value="ECO:0007669"/>
    <property type="project" value="InterPro"/>
</dbReference>
<evidence type="ECO:0000256" key="7">
    <source>
        <dbReference type="ARBA" id="ARBA00023136"/>
    </source>
</evidence>
<feature type="domain" description="ABC transmembrane type-1" evidence="10">
    <location>
        <begin position="106"/>
        <end position="310"/>
    </location>
</feature>
<dbReference type="Proteomes" id="UP000758856">
    <property type="component" value="Unassembled WGS sequence"/>
</dbReference>
<keyword evidence="13" id="KW-1185">Reference proteome</keyword>
<feature type="compositionally biased region" description="Gly residues" evidence="9">
    <location>
        <begin position="1"/>
        <end position="14"/>
    </location>
</feature>
<comment type="subcellular location">
    <subcellularLocation>
        <location evidence="1 8">Cell membrane</location>
        <topology evidence="1 8">Multi-pass membrane protein</topology>
    </subcellularLocation>
</comment>
<evidence type="ECO:0000313" key="13">
    <source>
        <dbReference type="Proteomes" id="UP000758856"/>
    </source>
</evidence>
<evidence type="ECO:0000256" key="3">
    <source>
        <dbReference type="ARBA" id="ARBA00022448"/>
    </source>
</evidence>
<feature type="transmembrane region" description="Helical" evidence="8">
    <location>
        <begin position="140"/>
        <end position="166"/>
    </location>
</feature>
<evidence type="ECO:0000313" key="12">
    <source>
        <dbReference type="EMBL" id="MBM7853207.1"/>
    </source>
</evidence>
<dbReference type="PROSITE" id="PS50928">
    <property type="entry name" value="ABC_TM1"/>
    <property type="match status" value="1"/>
</dbReference>
<dbReference type="GO" id="GO:0005886">
    <property type="term" value="C:plasma membrane"/>
    <property type="evidence" value="ECO:0007669"/>
    <property type="project" value="UniProtKB-SubCell"/>
</dbReference>
<name>A0A9W6IYG3_9HYPH</name>
<evidence type="ECO:0000256" key="1">
    <source>
        <dbReference type="ARBA" id="ARBA00004651"/>
    </source>
</evidence>
<evidence type="ECO:0000259" key="10">
    <source>
        <dbReference type="PROSITE" id="PS50928"/>
    </source>
</evidence>
<dbReference type="EMBL" id="JAFBCY010000004">
    <property type="protein sequence ID" value="MBM7853207.1"/>
    <property type="molecule type" value="Genomic_DNA"/>
</dbReference>
<feature type="transmembrane region" description="Helical" evidence="8">
    <location>
        <begin position="53"/>
        <end position="76"/>
    </location>
</feature>
<evidence type="ECO:0000256" key="9">
    <source>
        <dbReference type="SAM" id="MobiDB-lite"/>
    </source>
</evidence>
<dbReference type="InterPro" id="IPR035906">
    <property type="entry name" value="MetI-like_sf"/>
</dbReference>
<evidence type="ECO:0000256" key="4">
    <source>
        <dbReference type="ARBA" id="ARBA00022475"/>
    </source>
</evidence>
<dbReference type="PANTHER" id="PTHR42929">
    <property type="entry name" value="INNER MEMBRANE ABC TRANSPORTER PERMEASE PROTEIN YDCU-RELATED-RELATED"/>
    <property type="match status" value="1"/>
</dbReference>
<feature type="transmembrane region" description="Helical" evidence="8">
    <location>
        <begin position="106"/>
        <end position="128"/>
    </location>
</feature>
<feature type="region of interest" description="Disordered" evidence="9">
    <location>
        <begin position="1"/>
        <end position="20"/>
    </location>
</feature>
<accession>A0A9W6IYG3</accession>
<dbReference type="AlphaFoldDB" id="A0A9W6IYG3"/>
<proteinExistence type="inferred from homology"/>
<organism evidence="11 14">
    <name type="scientific">Methylopila capsulata</name>
    <dbReference type="NCBI Taxonomy" id="61654"/>
    <lineage>
        <taxon>Bacteria</taxon>
        <taxon>Pseudomonadati</taxon>
        <taxon>Pseudomonadota</taxon>
        <taxon>Alphaproteobacteria</taxon>
        <taxon>Hyphomicrobiales</taxon>
        <taxon>Methylopilaceae</taxon>
        <taxon>Methylopila</taxon>
    </lineage>
</organism>
<dbReference type="EMBL" id="BSFF01000010">
    <property type="protein sequence ID" value="GLK57579.1"/>
    <property type="molecule type" value="Genomic_DNA"/>
</dbReference>
<dbReference type="SUPFAM" id="SSF161098">
    <property type="entry name" value="MetI-like"/>
    <property type="match status" value="1"/>
</dbReference>
<dbReference type="CDD" id="cd06261">
    <property type="entry name" value="TM_PBP2"/>
    <property type="match status" value="1"/>
</dbReference>
<dbReference type="Proteomes" id="UP001143400">
    <property type="component" value="Unassembled WGS sequence"/>
</dbReference>
<keyword evidence="5 8" id="KW-0812">Transmembrane</keyword>
<dbReference type="RefSeq" id="WP_204951659.1">
    <property type="nucleotide sequence ID" value="NZ_BSFF01000010.1"/>
</dbReference>
<evidence type="ECO:0000256" key="2">
    <source>
        <dbReference type="ARBA" id="ARBA00007069"/>
    </source>
</evidence>
<protein>
    <submittedName>
        <fullName evidence="11">Spermidine/putrescine ABC transporter permease</fullName>
    </submittedName>
    <submittedName>
        <fullName evidence="12">Spermidine/putrescine transport system permease protein</fullName>
    </submittedName>
</protein>
<sequence length="323" mass="34051">MDGEAGRVGSGAGLRSGPKIPPDLGLAAEATLPAARGGKGTAFRLSRGALCSLPVGLTLLLGFVAPLATVAAYAFATPKSFDVFRSFTLANFAAIFDPANTVWQSFAWSLGLAVLTVVALAVVAYPIAWGLARSFGRWSGFISVLFVFPLFVSENVRLYGWTLFFLKNGVLDGTLKLVGGAGPEVLYTPGAILFGMVYVYLPFMLLPMTLGLAMVPKDLVEAARDLGASRLLIWREIELPLATPGILIGMLLTFVLAVGAVAESKVLGGQSVIVITHDIEIAFTYAQNWPLGSALALLLTLIVGALSLAALAKLDLDRILGRR</sequence>
<keyword evidence="3 8" id="KW-0813">Transport</keyword>
<keyword evidence="6 8" id="KW-1133">Transmembrane helix</keyword>
<reference evidence="11" key="1">
    <citation type="journal article" date="2014" name="Int. J. Syst. Evol. Microbiol.">
        <title>Complete genome sequence of Corynebacterium casei LMG S-19264T (=DSM 44701T), isolated from a smear-ripened cheese.</title>
        <authorList>
            <consortium name="US DOE Joint Genome Institute (JGI-PGF)"/>
            <person name="Walter F."/>
            <person name="Albersmeier A."/>
            <person name="Kalinowski J."/>
            <person name="Ruckert C."/>
        </authorList>
    </citation>
    <scope>NUCLEOTIDE SEQUENCE</scope>
    <source>
        <strain evidence="11">VKM B-1606</strain>
    </source>
</reference>